<protein>
    <submittedName>
        <fullName evidence="1">Uncharacterized protein</fullName>
    </submittedName>
</protein>
<keyword evidence="2" id="KW-1185">Reference proteome</keyword>
<evidence type="ECO:0000313" key="2">
    <source>
        <dbReference type="Proteomes" id="UP000466445"/>
    </source>
</evidence>
<name>A0A7I7SQE2_9MYCO</name>
<proteinExistence type="predicted"/>
<accession>A0A7I7SQE2</accession>
<dbReference type="EMBL" id="AP022595">
    <property type="protein sequence ID" value="BBY58973.1"/>
    <property type="molecule type" value="Genomic_DNA"/>
</dbReference>
<dbReference type="Proteomes" id="UP000466445">
    <property type="component" value="Chromosome"/>
</dbReference>
<dbReference type="KEGG" id="msar:MSAR_21090"/>
<organism evidence="1 2">
    <name type="scientific">Mycolicibacterium sarraceniae</name>
    <dbReference type="NCBI Taxonomy" id="1534348"/>
    <lineage>
        <taxon>Bacteria</taxon>
        <taxon>Bacillati</taxon>
        <taxon>Actinomycetota</taxon>
        <taxon>Actinomycetes</taxon>
        <taxon>Mycobacteriales</taxon>
        <taxon>Mycobacteriaceae</taxon>
        <taxon>Mycolicibacterium</taxon>
    </lineage>
</organism>
<dbReference type="AlphaFoldDB" id="A0A7I7SQE2"/>
<reference evidence="1 2" key="1">
    <citation type="journal article" date="2019" name="Emerg. Microbes Infect.">
        <title>Comprehensive subspecies identification of 175 nontuberculous mycobacteria species based on 7547 genomic profiles.</title>
        <authorList>
            <person name="Matsumoto Y."/>
            <person name="Kinjo T."/>
            <person name="Motooka D."/>
            <person name="Nabeya D."/>
            <person name="Jung N."/>
            <person name="Uechi K."/>
            <person name="Horii T."/>
            <person name="Iida T."/>
            <person name="Fujita J."/>
            <person name="Nakamura S."/>
        </authorList>
    </citation>
    <scope>NUCLEOTIDE SEQUENCE [LARGE SCALE GENOMIC DNA]</scope>
    <source>
        <strain evidence="1 2">JCM 30395</strain>
    </source>
</reference>
<evidence type="ECO:0000313" key="1">
    <source>
        <dbReference type="EMBL" id="BBY58973.1"/>
    </source>
</evidence>
<sequence length="51" mass="5695">MLGIDAVEVHRDRLIVVRDVADFGRRTLTGCHDLTVPDADTLMTFRHASDS</sequence>
<gene>
    <name evidence="1" type="ORF">MSAR_21090</name>
</gene>